<comment type="caution">
    <text evidence="2">The sequence shown here is derived from an EMBL/GenBank/DDBJ whole genome shotgun (WGS) entry which is preliminary data.</text>
</comment>
<dbReference type="Proteomes" id="UP000232164">
    <property type="component" value="Unassembled WGS sequence"/>
</dbReference>
<sequence length="109" mass="12158">MTDTPTNPPNNTDDDACDCVHFEFGDFVRSRQNPNLTGQIIGERNFGDEYMVRLADGASTIWWHAIEIEHDPEAYPPQDAEQPLPDNVIPVDFTKGRALRPDTTTEGAA</sequence>
<name>A0A2N0D2R3_RHISU</name>
<dbReference type="AlphaFoldDB" id="A0A2N0D2R3"/>
<evidence type="ECO:0000313" key="2">
    <source>
        <dbReference type="EMBL" id="PKA40415.1"/>
    </source>
</evidence>
<proteinExistence type="predicted"/>
<accession>A0A2N0D2R3</accession>
<protein>
    <submittedName>
        <fullName evidence="2">Uncharacterized protein</fullName>
    </submittedName>
</protein>
<reference evidence="2 3" key="1">
    <citation type="submission" date="2017-11" db="EMBL/GenBank/DDBJ databases">
        <authorList>
            <person name="Han C.G."/>
        </authorList>
    </citation>
    <scope>NUCLEOTIDE SEQUENCE [LARGE SCALE GENOMIC DNA]</scope>
    <source>
        <strain evidence="2 3">HCNT1</strain>
    </source>
</reference>
<gene>
    <name evidence="2" type="ORF">CWR43_27940</name>
</gene>
<reference evidence="2 3" key="2">
    <citation type="submission" date="2017-12" db="EMBL/GenBank/DDBJ databases">
        <title>Genome sequence of Rhizobium sullae HCNT1 isolated from Sulla coronaria nodules and featuring peculiar denitrification phenotypes.</title>
        <authorList>
            <person name="De Diego-Diaz B."/>
            <person name="Treu L."/>
            <person name="Campanaro S."/>
            <person name="Da Silva Duarte V."/>
            <person name="Basaglia M."/>
            <person name="Favaro L."/>
            <person name="Casella S."/>
            <person name="Squartini A."/>
        </authorList>
    </citation>
    <scope>NUCLEOTIDE SEQUENCE [LARGE SCALE GENOMIC DNA]</scope>
    <source>
        <strain evidence="2 3">HCNT1</strain>
    </source>
</reference>
<dbReference type="RefSeq" id="WP_100772658.1">
    <property type="nucleotide sequence ID" value="NZ_PIQN01000022.1"/>
</dbReference>
<feature type="region of interest" description="Disordered" evidence="1">
    <location>
        <begin position="77"/>
        <end position="109"/>
    </location>
</feature>
<evidence type="ECO:0000256" key="1">
    <source>
        <dbReference type="SAM" id="MobiDB-lite"/>
    </source>
</evidence>
<evidence type="ECO:0000313" key="3">
    <source>
        <dbReference type="Proteomes" id="UP000232164"/>
    </source>
</evidence>
<dbReference type="EMBL" id="PIQN01000022">
    <property type="protein sequence ID" value="PKA40415.1"/>
    <property type="molecule type" value="Genomic_DNA"/>
</dbReference>
<organism evidence="2 3">
    <name type="scientific">Rhizobium sullae</name>
    <name type="common">Rhizobium hedysari</name>
    <dbReference type="NCBI Taxonomy" id="50338"/>
    <lineage>
        <taxon>Bacteria</taxon>
        <taxon>Pseudomonadati</taxon>
        <taxon>Pseudomonadota</taxon>
        <taxon>Alphaproteobacteria</taxon>
        <taxon>Hyphomicrobiales</taxon>
        <taxon>Rhizobiaceae</taxon>
        <taxon>Rhizobium/Agrobacterium group</taxon>
        <taxon>Rhizobium</taxon>
    </lineage>
</organism>